<dbReference type="GO" id="GO:0005829">
    <property type="term" value="C:cytosol"/>
    <property type="evidence" value="ECO:0007669"/>
    <property type="project" value="TreeGrafter"/>
</dbReference>
<dbReference type="NCBIfam" id="TIGR02195">
    <property type="entry name" value="heptsyl_trn_II"/>
    <property type="match status" value="1"/>
</dbReference>
<gene>
    <name evidence="6" type="primary">waaF</name>
    <name evidence="6" type="ORF">DWB85_09330</name>
</gene>
<dbReference type="InterPro" id="IPR011910">
    <property type="entry name" value="RfaF"/>
</dbReference>
<accession>A0A3L7DY59</accession>
<sequence length="347" mass="37622">MSGPGDKVLVVGPSWVGDMVMSQVLYRLLQQTRPGVLIDVAAPAWSEPLLARMPEVRRAITKPIGHGEPALGRRWKLGRALRGEGYEQAILLPNSFKSALLPLFAGIPRRTGWRGEMRYGLLNDLRSLDAQRYPLMVQQFAALGLEPGAPLPAQLPPPRLVVDAAQAAACRDKFRLDSERPLLALCPGAEFGWAKRWPAQHYAELARHYIDRGWQVLLFGSGNDQPVTAEIVAACGASTHCLDLAGRTTLAEAVDMLSLATAVVSNDSGLMHIAAALSRPLVVIYGPTSPGFTPPLNANSEVVVSDIDCAPCFQRECPLQHHRCMRDAPASLLAAKLDALLNSNHED</sequence>
<dbReference type="EC" id="2.4.99.24" evidence="4"/>
<comment type="caution">
    <text evidence="6">The sequence shown here is derived from an EMBL/GenBank/DDBJ whole genome shotgun (WGS) entry which is preliminary data.</text>
</comment>
<dbReference type="AlphaFoldDB" id="A0A3L7DY59"/>
<dbReference type="SUPFAM" id="SSF53756">
    <property type="entry name" value="UDP-Glycosyltransferase/glycogen phosphorylase"/>
    <property type="match status" value="1"/>
</dbReference>
<dbReference type="InterPro" id="IPR051199">
    <property type="entry name" value="LPS_LOS_Heptosyltrfase"/>
</dbReference>
<evidence type="ECO:0000256" key="5">
    <source>
        <dbReference type="ARBA" id="ARBA00047503"/>
    </source>
</evidence>
<evidence type="ECO:0000256" key="4">
    <source>
        <dbReference type="ARBA" id="ARBA00044042"/>
    </source>
</evidence>
<name>A0A3L7DY59_9GAMM</name>
<reference evidence="6 7" key="1">
    <citation type="submission" date="2018-07" db="EMBL/GenBank/DDBJ databases">
        <title>Halioglobus sp. genome submission.</title>
        <authorList>
            <person name="Ye M.-Q."/>
            <person name="Du Z.-J."/>
        </authorList>
    </citation>
    <scope>NUCLEOTIDE SEQUENCE [LARGE SCALE GENOMIC DNA]</scope>
    <source>
        <strain evidence="6 7">U0301</strain>
    </source>
</reference>
<proteinExistence type="inferred from homology"/>
<dbReference type="PANTHER" id="PTHR30160">
    <property type="entry name" value="TETRAACYLDISACCHARIDE 4'-KINASE-RELATED"/>
    <property type="match status" value="1"/>
</dbReference>
<dbReference type="OrthoDB" id="9797795at2"/>
<dbReference type="Proteomes" id="UP000265509">
    <property type="component" value="Unassembled WGS sequence"/>
</dbReference>
<comment type="similarity">
    <text evidence="3">Belongs to the glycosyltransferase 9 family.</text>
</comment>
<organism evidence="6 7">
    <name type="scientific">Seongchinamella sediminis</name>
    <dbReference type="NCBI Taxonomy" id="2283635"/>
    <lineage>
        <taxon>Bacteria</taxon>
        <taxon>Pseudomonadati</taxon>
        <taxon>Pseudomonadota</taxon>
        <taxon>Gammaproteobacteria</taxon>
        <taxon>Cellvibrionales</taxon>
        <taxon>Halieaceae</taxon>
        <taxon>Seongchinamella</taxon>
    </lineage>
</organism>
<dbReference type="EMBL" id="QRAN01000008">
    <property type="protein sequence ID" value="RLQ22126.1"/>
    <property type="molecule type" value="Genomic_DNA"/>
</dbReference>
<evidence type="ECO:0000256" key="2">
    <source>
        <dbReference type="ARBA" id="ARBA00022679"/>
    </source>
</evidence>
<keyword evidence="2 6" id="KW-0808">Transferase</keyword>
<evidence type="ECO:0000256" key="1">
    <source>
        <dbReference type="ARBA" id="ARBA00022676"/>
    </source>
</evidence>
<evidence type="ECO:0000313" key="7">
    <source>
        <dbReference type="Proteomes" id="UP000265509"/>
    </source>
</evidence>
<dbReference type="PANTHER" id="PTHR30160:SF7">
    <property type="entry name" value="ADP-HEPTOSE--LPS HEPTOSYLTRANSFERASE 2"/>
    <property type="match status" value="1"/>
</dbReference>
<dbReference type="GO" id="GO:0009244">
    <property type="term" value="P:lipopolysaccharide core region biosynthetic process"/>
    <property type="evidence" value="ECO:0007669"/>
    <property type="project" value="TreeGrafter"/>
</dbReference>
<comment type="catalytic activity">
    <reaction evidence="5">
        <text>an L-alpha-D-Hep-(1-&gt;5)-[alpha-Kdo-(2-&gt;4)]-alpha-Kdo-(2-&gt;6)-lipid A + ADP-L-glycero-beta-D-manno-heptose = an L-alpha-D-Hep-(1-&gt;3)-L-alpha-D-Hep-(1-&gt;5)-[alpha-Kdo-(2-&gt;4)]-alpha-Kdo-(2-&gt;6)-lipid A + ADP + H(+)</text>
        <dbReference type="Rhea" id="RHEA:74071"/>
        <dbReference type="ChEBI" id="CHEBI:15378"/>
        <dbReference type="ChEBI" id="CHEBI:61506"/>
        <dbReference type="ChEBI" id="CHEBI:193068"/>
        <dbReference type="ChEBI" id="CHEBI:193069"/>
        <dbReference type="ChEBI" id="CHEBI:456216"/>
        <dbReference type="EC" id="2.4.99.24"/>
    </reaction>
</comment>
<protein>
    <recommendedName>
        <fullName evidence="4">lipopolysaccharide heptosyltransferase II</fullName>
        <ecNumber evidence="4">2.4.99.24</ecNumber>
    </recommendedName>
</protein>
<dbReference type="FunFam" id="3.40.50.2000:FF:000023">
    <property type="entry name" value="ADP-heptose--LPS heptosyltransferase II"/>
    <property type="match status" value="1"/>
</dbReference>
<dbReference type="RefSeq" id="WP_117953953.1">
    <property type="nucleotide sequence ID" value="NZ_QRAN01000008.1"/>
</dbReference>
<evidence type="ECO:0000313" key="6">
    <source>
        <dbReference type="EMBL" id="RLQ22126.1"/>
    </source>
</evidence>
<dbReference type="CDD" id="cd03789">
    <property type="entry name" value="GT9_LPS_heptosyltransferase"/>
    <property type="match status" value="1"/>
</dbReference>
<dbReference type="Gene3D" id="3.40.50.2000">
    <property type="entry name" value="Glycogen Phosphorylase B"/>
    <property type="match status" value="2"/>
</dbReference>
<keyword evidence="7" id="KW-1185">Reference proteome</keyword>
<dbReference type="Pfam" id="PF01075">
    <property type="entry name" value="Glyco_transf_9"/>
    <property type="match status" value="1"/>
</dbReference>
<dbReference type="InterPro" id="IPR002201">
    <property type="entry name" value="Glyco_trans_9"/>
</dbReference>
<keyword evidence="1" id="KW-0328">Glycosyltransferase</keyword>
<dbReference type="GO" id="GO:0008713">
    <property type="term" value="F:ADP-heptose-lipopolysaccharide heptosyltransferase activity"/>
    <property type="evidence" value="ECO:0007669"/>
    <property type="project" value="UniProtKB-EC"/>
</dbReference>
<evidence type="ECO:0000256" key="3">
    <source>
        <dbReference type="ARBA" id="ARBA00043995"/>
    </source>
</evidence>